<organism evidence="7 8">
    <name type="scientific">Chitinophaga niabensis</name>
    <dbReference type="NCBI Taxonomy" id="536979"/>
    <lineage>
        <taxon>Bacteria</taxon>
        <taxon>Pseudomonadati</taxon>
        <taxon>Bacteroidota</taxon>
        <taxon>Chitinophagia</taxon>
        <taxon>Chitinophagales</taxon>
        <taxon>Chitinophagaceae</taxon>
        <taxon>Chitinophaga</taxon>
    </lineage>
</organism>
<name>A0A1N6DM60_9BACT</name>
<evidence type="ECO:0000259" key="6">
    <source>
        <dbReference type="Pfam" id="PF25973"/>
    </source>
</evidence>
<evidence type="ECO:0000313" key="8">
    <source>
        <dbReference type="Proteomes" id="UP000185003"/>
    </source>
</evidence>
<feature type="domain" description="Multidrug resistance protein MdtA-like C-terminal permuted SH3" evidence="5">
    <location>
        <begin position="293"/>
        <end position="345"/>
    </location>
</feature>
<dbReference type="InterPro" id="IPR006143">
    <property type="entry name" value="RND_pump_MFP"/>
</dbReference>
<dbReference type="PANTHER" id="PTHR30097:SF4">
    <property type="entry name" value="SLR6042 PROTEIN"/>
    <property type="match status" value="1"/>
</dbReference>
<dbReference type="GO" id="GO:0016020">
    <property type="term" value="C:membrane"/>
    <property type="evidence" value="ECO:0007669"/>
    <property type="project" value="InterPro"/>
</dbReference>
<dbReference type="SUPFAM" id="SSF111369">
    <property type="entry name" value="HlyD-like secretion proteins"/>
    <property type="match status" value="1"/>
</dbReference>
<keyword evidence="3" id="KW-0175">Coiled coil</keyword>
<dbReference type="InterPro" id="IPR058627">
    <property type="entry name" value="MdtA-like_C"/>
</dbReference>
<dbReference type="NCBIfam" id="TIGR01730">
    <property type="entry name" value="RND_mfp"/>
    <property type="match status" value="1"/>
</dbReference>
<dbReference type="EMBL" id="FSRA01000001">
    <property type="protein sequence ID" value="SIN71909.1"/>
    <property type="molecule type" value="Genomic_DNA"/>
</dbReference>
<keyword evidence="8" id="KW-1185">Reference proteome</keyword>
<evidence type="ECO:0000259" key="5">
    <source>
        <dbReference type="Pfam" id="PF25967"/>
    </source>
</evidence>
<dbReference type="Gene3D" id="1.10.287.470">
    <property type="entry name" value="Helix hairpin bin"/>
    <property type="match status" value="1"/>
</dbReference>
<dbReference type="FunFam" id="2.40.30.170:FF:000010">
    <property type="entry name" value="Efflux RND transporter periplasmic adaptor subunit"/>
    <property type="match status" value="1"/>
</dbReference>
<dbReference type="GO" id="GO:0030313">
    <property type="term" value="C:cell envelope"/>
    <property type="evidence" value="ECO:0007669"/>
    <property type="project" value="TreeGrafter"/>
</dbReference>
<gene>
    <name evidence="7" type="ORF">SAMN04488055_0909</name>
</gene>
<reference evidence="7 8" key="1">
    <citation type="submission" date="2016-11" db="EMBL/GenBank/DDBJ databases">
        <authorList>
            <person name="Jaros S."/>
            <person name="Januszkiewicz K."/>
            <person name="Wedrychowicz H."/>
        </authorList>
    </citation>
    <scope>NUCLEOTIDE SEQUENCE [LARGE SCALE GENOMIC DNA]</scope>
    <source>
        <strain evidence="7 8">DSM 24787</strain>
    </source>
</reference>
<feature type="domain" description="CusB-like beta-barrel" evidence="4">
    <location>
        <begin position="208"/>
        <end position="284"/>
    </location>
</feature>
<dbReference type="GO" id="GO:0022857">
    <property type="term" value="F:transmembrane transporter activity"/>
    <property type="evidence" value="ECO:0007669"/>
    <property type="project" value="InterPro"/>
</dbReference>
<comment type="similarity">
    <text evidence="1">Belongs to the membrane fusion protein (MFP) (TC 8.A.1) family.</text>
</comment>
<sequence length="357" mass="39165">MKQIKILWIGAALASCQQATPVPIKEVNPLPDSLIRQLQTAPAKLEEMTDLVKLNGKIVPTEQQQAKVYALVSGRIGTVKVELGDMVQKGQVLATLESSEVAAVNNDLSLANANAEMALKNMETRRSLYQGSLITEQEYLSAQIEYNKAKSELEKAQQINAITGGNSKAGYTVKAPISGSIIEKNITGNSEVRQDNNSNLFTIADLSTVWVIANVYESDINSIHLNDPVIVSTLANPDKEYAGRVDKIYNVLDAVSRTMKVRISMPNKNNELKPEMFARVYLSSRIGGTPQLCIPAKAVVMDNSKRYVVVKKDASLAIREIRVIKRVDDKAFIEGLTAGENVVTQSQVFIYDALNVK</sequence>
<dbReference type="PANTHER" id="PTHR30097">
    <property type="entry name" value="CATION EFFLUX SYSTEM PROTEIN CUSB"/>
    <property type="match status" value="1"/>
</dbReference>
<accession>A0A1N6DM60</accession>
<dbReference type="Proteomes" id="UP000185003">
    <property type="component" value="Unassembled WGS sequence"/>
</dbReference>
<proteinExistence type="inferred from homology"/>
<keyword evidence="2" id="KW-0813">Transport</keyword>
<dbReference type="GO" id="GO:0015679">
    <property type="term" value="P:plasma membrane copper ion transport"/>
    <property type="evidence" value="ECO:0007669"/>
    <property type="project" value="TreeGrafter"/>
</dbReference>
<evidence type="ECO:0000256" key="3">
    <source>
        <dbReference type="SAM" id="Coils"/>
    </source>
</evidence>
<evidence type="ECO:0000256" key="2">
    <source>
        <dbReference type="ARBA" id="ARBA00022448"/>
    </source>
</evidence>
<dbReference type="InterPro" id="IPR058792">
    <property type="entry name" value="Beta-barrel_RND_2"/>
</dbReference>
<dbReference type="Pfam" id="PF25967">
    <property type="entry name" value="RND-MFP_C"/>
    <property type="match status" value="1"/>
</dbReference>
<dbReference type="Gene3D" id="2.40.30.170">
    <property type="match status" value="1"/>
</dbReference>
<protein>
    <submittedName>
        <fullName evidence="7">Membrane fusion protein, cobalt-zinc-cadmium efflux system</fullName>
    </submittedName>
</protein>
<dbReference type="Pfam" id="PF25973">
    <property type="entry name" value="BSH_CzcB"/>
    <property type="match status" value="1"/>
</dbReference>
<dbReference type="GO" id="GO:0060003">
    <property type="term" value="P:copper ion export"/>
    <property type="evidence" value="ECO:0007669"/>
    <property type="project" value="TreeGrafter"/>
</dbReference>
<evidence type="ECO:0000313" key="7">
    <source>
        <dbReference type="EMBL" id="SIN71909.1"/>
    </source>
</evidence>
<dbReference type="OrthoDB" id="9806939at2"/>
<evidence type="ECO:0000256" key="1">
    <source>
        <dbReference type="ARBA" id="ARBA00009477"/>
    </source>
</evidence>
<dbReference type="RefSeq" id="WP_074238104.1">
    <property type="nucleotide sequence ID" value="NZ_FSRA01000001.1"/>
</dbReference>
<evidence type="ECO:0000259" key="4">
    <source>
        <dbReference type="Pfam" id="PF25954"/>
    </source>
</evidence>
<feature type="domain" description="CzcB-like barrel-sandwich hybrid" evidence="6">
    <location>
        <begin position="65"/>
        <end position="205"/>
    </location>
</feature>
<dbReference type="Gene3D" id="2.40.420.20">
    <property type="match status" value="1"/>
</dbReference>
<dbReference type="InterPro" id="IPR058647">
    <property type="entry name" value="BSH_CzcB-like"/>
</dbReference>
<dbReference type="Pfam" id="PF25954">
    <property type="entry name" value="Beta-barrel_RND_2"/>
    <property type="match status" value="1"/>
</dbReference>
<dbReference type="PROSITE" id="PS51257">
    <property type="entry name" value="PROKAR_LIPOPROTEIN"/>
    <property type="match status" value="1"/>
</dbReference>
<dbReference type="Gene3D" id="2.40.50.100">
    <property type="match status" value="1"/>
</dbReference>
<dbReference type="InterPro" id="IPR051909">
    <property type="entry name" value="MFP_Cation_Efflux"/>
</dbReference>
<dbReference type="AlphaFoldDB" id="A0A1N6DM60"/>
<dbReference type="STRING" id="536979.SAMN04488055_0909"/>
<feature type="coiled-coil region" evidence="3">
    <location>
        <begin position="105"/>
        <end position="159"/>
    </location>
</feature>